<dbReference type="EMBL" id="FUWR01000013">
    <property type="protein sequence ID" value="SKA02929.1"/>
    <property type="molecule type" value="Genomic_DNA"/>
</dbReference>
<sequence length="194" mass="20650">MLPCVKLQISKLLSLAMLLVACCAVPVQADPWLGEIRWVAFNYAPRYWAKCDGQLLPILQNQALFSLLGTTFGGDGRTNFALPDMQGRTPIHVSSTYTLGSKGGEESHSLTSQEMPIHTHSLKADPREGSAIDPTNNYPAKSSGGGSAYGSSATASMASGAVAATGNSQPHENMKPYSTLNCIIALQGYFPTRD</sequence>
<evidence type="ECO:0000313" key="5">
    <source>
        <dbReference type="Proteomes" id="UP000190102"/>
    </source>
</evidence>
<proteinExistence type="predicted"/>
<protein>
    <submittedName>
        <fullName evidence="4">Microcystin-dependent protein</fullName>
    </submittedName>
</protein>
<dbReference type="RefSeq" id="WP_244161397.1">
    <property type="nucleotide sequence ID" value="NZ_FUWR01000013.1"/>
</dbReference>
<dbReference type="Gene3D" id="3.90.1340.10">
    <property type="entry name" value="Phage tail collar domain"/>
    <property type="match status" value="1"/>
</dbReference>
<reference evidence="5" key="1">
    <citation type="submission" date="2017-02" db="EMBL/GenBank/DDBJ databases">
        <authorList>
            <person name="Varghese N."/>
            <person name="Submissions S."/>
        </authorList>
    </citation>
    <scope>NUCLEOTIDE SEQUENCE [LARGE SCALE GENOMIC DNA]</scope>
    <source>
        <strain evidence="5">ATCC BAA-34</strain>
    </source>
</reference>
<feature type="signal peptide" evidence="2">
    <location>
        <begin position="1"/>
        <end position="29"/>
    </location>
</feature>
<keyword evidence="2" id="KW-0732">Signal</keyword>
<dbReference type="STRING" id="115783.SAMN02745119_02399"/>
<keyword evidence="5" id="KW-1185">Reference proteome</keyword>
<name>A0A1T4QGT4_9BACT</name>
<feature type="chain" id="PRO_5010519684" evidence="2">
    <location>
        <begin position="30"/>
        <end position="194"/>
    </location>
</feature>
<feature type="region of interest" description="Disordered" evidence="1">
    <location>
        <begin position="124"/>
        <end position="151"/>
    </location>
</feature>
<dbReference type="InterPro" id="IPR037053">
    <property type="entry name" value="Phage_tail_collar_dom_sf"/>
</dbReference>
<evidence type="ECO:0000256" key="1">
    <source>
        <dbReference type="SAM" id="MobiDB-lite"/>
    </source>
</evidence>
<dbReference type="Pfam" id="PF07484">
    <property type="entry name" value="Collar"/>
    <property type="match status" value="1"/>
</dbReference>
<dbReference type="SUPFAM" id="SSF88874">
    <property type="entry name" value="Receptor-binding domain of short tail fibre protein gp12"/>
    <property type="match status" value="1"/>
</dbReference>
<dbReference type="Proteomes" id="UP000190102">
    <property type="component" value="Unassembled WGS sequence"/>
</dbReference>
<accession>A0A1T4QGT4</accession>
<evidence type="ECO:0000259" key="3">
    <source>
        <dbReference type="Pfam" id="PF07484"/>
    </source>
</evidence>
<dbReference type="PROSITE" id="PS51257">
    <property type="entry name" value="PROKAR_LIPOPROTEIN"/>
    <property type="match status" value="1"/>
</dbReference>
<gene>
    <name evidence="4" type="ORF">SAMN02745119_02399</name>
</gene>
<feature type="domain" description="Phage tail collar" evidence="3">
    <location>
        <begin position="34"/>
        <end position="90"/>
    </location>
</feature>
<dbReference type="AlphaFoldDB" id="A0A1T4QGT4"/>
<dbReference type="InterPro" id="IPR011083">
    <property type="entry name" value="Phage_tail_collar_dom"/>
</dbReference>
<evidence type="ECO:0000313" key="4">
    <source>
        <dbReference type="EMBL" id="SKA02929.1"/>
    </source>
</evidence>
<evidence type="ECO:0000256" key="2">
    <source>
        <dbReference type="SAM" id="SignalP"/>
    </source>
</evidence>
<organism evidence="4 5">
    <name type="scientific">Trichlorobacter thiogenes</name>
    <dbReference type="NCBI Taxonomy" id="115783"/>
    <lineage>
        <taxon>Bacteria</taxon>
        <taxon>Pseudomonadati</taxon>
        <taxon>Thermodesulfobacteriota</taxon>
        <taxon>Desulfuromonadia</taxon>
        <taxon>Geobacterales</taxon>
        <taxon>Geobacteraceae</taxon>
        <taxon>Trichlorobacter</taxon>
    </lineage>
</organism>